<dbReference type="PANTHER" id="PTHR30558:SF3">
    <property type="entry name" value="BIOPOLYMER TRANSPORT PROTEIN EXBD-RELATED"/>
    <property type="match status" value="1"/>
</dbReference>
<feature type="transmembrane region" description="Helical" evidence="8">
    <location>
        <begin position="12"/>
        <end position="33"/>
    </location>
</feature>
<comment type="subcellular location">
    <subcellularLocation>
        <location evidence="1">Cell membrane</location>
        <topology evidence="1">Single-pass membrane protein</topology>
    </subcellularLocation>
    <subcellularLocation>
        <location evidence="7">Cell membrane</location>
        <topology evidence="7">Single-pass type II membrane protein</topology>
    </subcellularLocation>
</comment>
<accession>A0A9X2JJF4</accession>
<comment type="caution">
    <text evidence="9">The sequence shown here is derived from an EMBL/GenBank/DDBJ whole genome shotgun (WGS) entry which is preliminary data.</text>
</comment>
<keyword evidence="5 8" id="KW-1133">Transmembrane helix</keyword>
<dbReference type="AlphaFoldDB" id="A0A9X2JJF4"/>
<evidence type="ECO:0000256" key="5">
    <source>
        <dbReference type="ARBA" id="ARBA00022989"/>
    </source>
</evidence>
<dbReference type="GO" id="GO:0005886">
    <property type="term" value="C:plasma membrane"/>
    <property type="evidence" value="ECO:0007669"/>
    <property type="project" value="UniProtKB-SubCell"/>
</dbReference>
<evidence type="ECO:0000256" key="8">
    <source>
        <dbReference type="SAM" id="Phobius"/>
    </source>
</evidence>
<evidence type="ECO:0000256" key="3">
    <source>
        <dbReference type="ARBA" id="ARBA00022475"/>
    </source>
</evidence>
<dbReference type="Proteomes" id="UP001155241">
    <property type="component" value="Unassembled WGS sequence"/>
</dbReference>
<evidence type="ECO:0000256" key="4">
    <source>
        <dbReference type="ARBA" id="ARBA00022692"/>
    </source>
</evidence>
<name>A0A9X2JJF4_9BACT</name>
<comment type="similarity">
    <text evidence="2 7">Belongs to the ExbD/TolR family.</text>
</comment>
<protein>
    <submittedName>
        <fullName evidence="9">Biopolymer transporter ExbD</fullName>
    </submittedName>
</protein>
<organism evidence="9 10">
    <name type="scientific">Aeoliella straminimaris</name>
    <dbReference type="NCBI Taxonomy" id="2954799"/>
    <lineage>
        <taxon>Bacteria</taxon>
        <taxon>Pseudomonadati</taxon>
        <taxon>Planctomycetota</taxon>
        <taxon>Planctomycetia</taxon>
        <taxon>Pirellulales</taxon>
        <taxon>Lacipirellulaceae</taxon>
        <taxon>Aeoliella</taxon>
    </lineage>
</organism>
<reference evidence="9" key="1">
    <citation type="submission" date="2022-06" db="EMBL/GenBank/DDBJ databases">
        <title>Aeoliella straminimaris, a novel planctomycete from sediments.</title>
        <authorList>
            <person name="Vitorino I.R."/>
            <person name="Lage O.M."/>
        </authorList>
    </citation>
    <scope>NUCLEOTIDE SEQUENCE</scope>
    <source>
        <strain evidence="9">ICT_H6.2</strain>
    </source>
</reference>
<proteinExistence type="inferred from homology"/>
<dbReference type="Pfam" id="PF02472">
    <property type="entry name" value="ExbD"/>
    <property type="match status" value="1"/>
</dbReference>
<keyword evidence="3" id="KW-1003">Cell membrane</keyword>
<dbReference type="InterPro" id="IPR003400">
    <property type="entry name" value="ExbD"/>
</dbReference>
<dbReference type="Gene3D" id="3.30.420.270">
    <property type="match status" value="1"/>
</dbReference>
<keyword evidence="4 7" id="KW-0812">Transmembrane</keyword>
<keyword evidence="7" id="KW-0813">Transport</keyword>
<dbReference type="GO" id="GO:0015031">
    <property type="term" value="P:protein transport"/>
    <property type="evidence" value="ECO:0007669"/>
    <property type="project" value="UniProtKB-KW"/>
</dbReference>
<dbReference type="PANTHER" id="PTHR30558">
    <property type="entry name" value="EXBD MEMBRANE COMPONENT OF PMF-DRIVEN MACROMOLECULE IMPORT SYSTEM"/>
    <property type="match status" value="1"/>
</dbReference>
<evidence type="ECO:0000256" key="6">
    <source>
        <dbReference type="ARBA" id="ARBA00023136"/>
    </source>
</evidence>
<keyword evidence="10" id="KW-1185">Reference proteome</keyword>
<dbReference type="RefSeq" id="WP_252855923.1">
    <property type="nucleotide sequence ID" value="NZ_JAMXLR010000092.1"/>
</dbReference>
<evidence type="ECO:0000256" key="7">
    <source>
        <dbReference type="RuleBase" id="RU003879"/>
    </source>
</evidence>
<evidence type="ECO:0000256" key="2">
    <source>
        <dbReference type="ARBA" id="ARBA00005811"/>
    </source>
</evidence>
<dbReference type="GO" id="GO:0022857">
    <property type="term" value="F:transmembrane transporter activity"/>
    <property type="evidence" value="ECO:0007669"/>
    <property type="project" value="InterPro"/>
</dbReference>
<dbReference type="EMBL" id="JAMXLR010000092">
    <property type="protein sequence ID" value="MCO6047816.1"/>
    <property type="molecule type" value="Genomic_DNA"/>
</dbReference>
<evidence type="ECO:0000256" key="1">
    <source>
        <dbReference type="ARBA" id="ARBA00004162"/>
    </source>
</evidence>
<keyword evidence="6 8" id="KW-0472">Membrane</keyword>
<evidence type="ECO:0000313" key="10">
    <source>
        <dbReference type="Proteomes" id="UP001155241"/>
    </source>
</evidence>
<evidence type="ECO:0000313" key="9">
    <source>
        <dbReference type="EMBL" id="MCO6047816.1"/>
    </source>
</evidence>
<keyword evidence="7" id="KW-0653">Protein transport</keyword>
<gene>
    <name evidence="9" type="ORF">NG895_28255</name>
</gene>
<sequence length="135" mass="15103">MPVQIKKGLSGSSLSLTPLIDVVFLLLIFFLVTTRFEEEERDMAVNLPKASAAEPTIFPGKEIFVTITPTGEYFLDGKQYSASSLENELKSLYENNPGKQRVKIRADEESRTTHLVTVMNACNQANIRDYTIATE</sequence>